<evidence type="ECO:0000313" key="2">
    <source>
        <dbReference type="EMBL" id="EJW03518.1"/>
    </source>
</evidence>
<dbReference type="AlphaFoldDB" id="J8ZV19"/>
<reference evidence="3" key="2">
    <citation type="submission" date="2015-07" db="EMBL/GenBank/DDBJ databases">
        <title>Contrasting host-pathogen interactions and genome evolution in two generalist and specialist microsporidian pathogens of mosquitoes.</title>
        <authorList>
            <consortium name="The Broad Institute Genomics Platform"/>
            <consortium name="The Broad Institute Genome Sequencing Center for Infectious Disease"/>
            <person name="Cuomo C.A."/>
            <person name="Sanscrainte N.D."/>
            <person name="Goldberg J.M."/>
            <person name="Heiman D."/>
            <person name="Young S."/>
            <person name="Zeng Q."/>
            <person name="Becnel J.J."/>
            <person name="Birren B.W."/>
        </authorList>
    </citation>
    <scope>NUCLEOTIDE SEQUENCE [LARGE SCALE GENOMIC DNA]</scope>
    <source>
        <strain evidence="3">USNM 41457</strain>
    </source>
</reference>
<sequence length="114" mass="13343">MHFKILLLPMLRKNILGFCIKISILKNNKVINVIVGHPIKIYVLNIFPLNFLNSQTPMQNAIKNKEHQGREMEKFYINKPLTGPVLVTYINLNSEKIINFIYLLNPISIREIRQ</sequence>
<protein>
    <submittedName>
        <fullName evidence="2">Uncharacterized protein</fullName>
    </submittedName>
</protein>
<organism evidence="2 3">
    <name type="scientific">Edhazardia aedis (strain USNM 41457)</name>
    <name type="common">Microsporidian parasite</name>
    <dbReference type="NCBI Taxonomy" id="1003232"/>
    <lineage>
        <taxon>Eukaryota</taxon>
        <taxon>Fungi</taxon>
        <taxon>Fungi incertae sedis</taxon>
        <taxon>Microsporidia</taxon>
        <taxon>Edhazardia</taxon>
    </lineage>
</organism>
<feature type="chain" id="PRO_5003819576" evidence="1">
    <location>
        <begin position="18"/>
        <end position="114"/>
    </location>
</feature>
<dbReference type="EMBL" id="AFBI03000002">
    <property type="protein sequence ID" value="EJW03518.1"/>
    <property type="molecule type" value="Genomic_DNA"/>
</dbReference>
<comment type="caution">
    <text evidence="2">The sequence shown here is derived from an EMBL/GenBank/DDBJ whole genome shotgun (WGS) entry which is preliminary data.</text>
</comment>
<keyword evidence="1" id="KW-0732">Signal</keyword>
<reference evidence="2 3" key="1">
    <citation type="submission" date="2011-08" db="EMBL/GenBank/DDBJ databases">
        <authorList>
            <person name="Liu Z.J."/>
            <person name="Shi F.L."/>
            <person name="Lu J.Q."/>
            <person name="Li M."/>
            <person name="Wang Z.L."/>
        </authorList>
    </citation>
    <scope>NUCLEOTIDE SEQUENCE [LARGE SCALE GENOMIC DNA]</scope>
    <source>
        <strain evidence="2 3">USNM 41457</strain>
    </source>
</reference>
<dbReference type="Proteomes" id="UP000003163">
    <property type="component" value="Unassembled WGS sequence"/>
</dbReference>
<proteinExistence type="predicted"/>
<evidence type="ECO:0000256" key="1">
    <source>
        <dbReference type="SAM" id="SignalP"/>
    </source>
</evidence>
<accession>J8ZV19</accession>
<name>J8ZV19_EDHAE</name>
<keyword evidence="3" id="KW-1185">Reference proteome</keyword>
<feature type="signal peptide" evidence="1">
    <location>
        <begin position="1"/>
        <end position="17"/>
    </location>
</feature>
<dbReference type="VEuPathDB" id="MicrosporidiaDB:EDEG_00200"/>
<evidence type="ECO:0000313" key="3">
    <source>
        <dbReference type="Proteomes" id="UP000003163"/>
    </source>
</evidence>
<dbReference type="InParanoid" id="J8ZV19"/>
<gene>
    <name evidence="2" type="ORF">EDEG_00200</name>
</gene>
<dbReference type="HOGENOM" id="CLU_2121030_0_0_1"/>